<evidence type="ECO:0008006" key="5">
    <source>
        <dbReference type="Google" id="ProtNLM"/>
    </source>
</evidence>
<dbReference type="SUPFAM" id="SSF82657">
    <property type="entry name" value="BolA-like"/>
    <property type="match status" value="1"/>
</dbReference>
<protein>
    <recommendedName>
        <fullName evidence="5">BolA-like protein 3</fullName>
    </recommendedName>
</protein>
<sequence>MSWFAWRKSRHLCLRPYQILLRSLQIQAESDGEKKLAGILRQNFSASHIAVKDVSGGCGAMYEIFIESEEFRGKRQVQQHRLVNQALADEVKQMHGLRIFTAVPGENKS</sequence>
<dbReference type="PANTHER" id="PTHR46188">
    <property type="entry name" value="BOLA-LIKE PROTEIN 3"/>
    <property type="match status" value="1"/>
</dbReference>
<dbReference type="EMBL" id="CALNXI010000033">
    <property type="protein sequence ID" value="CAH3015991.1"/>
    <property type="molecule type" value="Genomic_DNA"/>
</dbReference>
<dbReference type="Pfam" id="PF01722">
    <property type="entry name" value="BolA"/>
    <property type="match status" value="1"/>
</dbReference>
<dbReference type="InterPro" id="IPR036065">
    <property type="entry name" value="BolA-like_sf"/>
</dbReference>
<evidence type="ECO:0000256" key="1">
    <source>
        <dbReference type="ARBA" id="ARBA00005578"/>
    </source>
</evidence>
<proteinExistence type="inferred from homology"/>
<accession>A0ABN8LFX6</accession>
<dbReference type="Gene3D" id="3.30.300.90">
    <property type="entry name" value="BolA-like"/>
    <property type="match status" value="1"/>
</dbReference>
<comment type="similarity">
    <text evidence="1 2">Belongs to the BolA/IbaG family.</text>
</comment>
<organism evidence="3 4">
    <name type="scientific">Porites evermanni</name>
    <dbReference type="NCBI Taxonomy" id="104178"/>
    <lineage>
        <taxon>Eukaryota</taxon>
        <taxon>Metazoa</taxon>
        <taxon>Cnidaria</taxon>
        <taxon>Anthozoa</taxon>
        <taxon>Hexacorallia</taxon>
        <taxon>Scleractinia</taxon>
        <taxon>Fungiina</taxon>
        <taxon>Poritidae</taxon>
        <taxon>Porites</taxon>
    </lineage>
</organism>
<reference evidence="3 4" key="1">
    <citation type="submission" date="2022-05" db="EMBL/GenBank/DDBJ databases">
        <authorList>
            <consortium name="Genoscope - CEA"/>
            <person name="William W."/>
        </authorList>
    </citation>
    <scope>NUCLEOTIDE SEQUENCE [LARGE SCALE GENOMIC DNA]</scope>
</reference>
<evidence type="ECO:0000313" key="3">
    <source>
        <dbReference type="EMBL" id="CAH3015991.1"/>
    </source>
</evidence>
<evidence type="ECO:0000256" key="2">
    <source>
        <dbReference type="RuleBase" id="RU003860"/>
    </source>
</evidence>
<evidence type="ECO:0000313" key="4">
    <source>
        <dbReference type="Proteomes" id="UP001159427"/>
    </source>
</evidence>
<dbReference type="InterPro" id="IPR052275">
    <property type="entry name" value="Mt_Fe-S_assembly_factor"/>
</dbReference>
<dbReference type="InterPro" id="IPR002634">
    <property type="entry name" value="BolA"/>
</dbReference>
<keyword evidence="4" id="KW-1185">Reference proteome</keyword>
<name>A0ABN8LFX6_9CNID</name>
<dbReference type="PANTHER" id="PTHR46188:SF1">
    <property type="entry name" value="BOLA-LIKE PROTEIN 3"/>
    <property type="match status" value="1"/>
</dbReference>
<gene>
    <name evidence="3" type="ORF">PEVE_00024624</name>
</gene>
<comment type="caution">
    <text evidence="3">The sequence shown here is derived from an EMBL/GenBank/DDBJ whole genome shotgun (WGS) entry which is preliminary data.</text>
</comment>
<dbReference type="Proteomes" id="UP001159427">
    <property type="component" value="Unassembled WGS sequence"/>
</dbReference>